<evidence type="ECO:0000313" key="2">
    <source>
        <dbReference type="EMBL" id="GAV04303.1"/>
    </source>
</evidence>
<name>A0A1D1VVN8_RAMVA</name>
<evidence type="ECO:0000313" key="3">
    <source>
        <dbReference type="Proteomes" id="UP000186922"/>
    </source>
</evidence>
<sequence>MYCKHVLLTCYISSTVANIDPCYDDEVGSTRHSAAVSKSQLISETLHLESFIPALILSSGFFLYVPVSRTIFRRKDRYLTLAYVVWSLFLECRVYPSPSSIVY</sequence>
<feature type="transmembrane region" description="Helical" evidence="1">
    <location>
        <begin position="46"/>
        <end position="66"/>
    </location>
</feature>
<keyword evidence="3" id="KW-1185">Reference proteome</keyword>
<organism evidence="2 3">
    <name type="scientific">Ramazzottius varieornatus</name>
    <name type="common">Water bear</name>
    <name type="synonym">Tardigrade</name>
    <dbReference type="NCBI Taxonomy" id="947166"/>
    <lineage>
        <taxon>Eukaryota</taxon>
        <taxon>Metazoa</taxon>
        <taxon>Ecdysozoa</taxon>
        <taxon>Tardigrada</taxon>
        <taxon>Eutardigrada</taxon>
        <taxon>Parachela</taxon>
        <taxon>Hypsibioidea</taxon>
        <taxon>Ramazzottiidae</taxon>
        <taxon>Ramazzottius</taxon>
    </lineage>
</organism>
<evidence type="ECO:0000256" key="1">
    <source>
        <dbReference type="SAM" id="Phobius"/>
    </source>
</evidence>
<proteinExistence type="predicted"/>
<protein>
    <submittedName>
        <fullName evidence="2">Uncharacterized protein</fullName>
    </submittedName>
</protein>
<dbReference type="EMBL" id="BDGG01000010">
    <property type="protein sequence ID" value="GAV04303.1"/>
    <property type="molecule type" value="Genomic_DNA"/>
</dbReference>
<gene>
    <name evidence="2" type="primary">RvY_14605-1</name>
    <name evidence="2" type="synonym">RvY_14605.1</name>
    <name evidence="2" type="ORF">RvY_14605</name>
</gene>
<keyword evidence="1" id="KW-1133">Transmembrane helix</keyword>
<keyword evidence="1" id="KW-0472">Membrane</keyword>
<dbReference type="Proteomes" id="UP000186922">
    <property type="component" value="Unassembled WGS sequence"/>
</dbReference>
<accession>A0A1D1VVN8</accession>
<keyword evidence="1" id="KW-0812">Transmembrane</keyword>
<dbReference type="AlphaFoldDB" id="A0A1D1VVN8"/>
<comment type="caution">
    <text evidence="2">The sequence shown here is derived from an EMBL/GenBank/DDBJ whole genome shotgun (WGS) entry which is preliminary data.</text>
</comment>
<reference evidence="2 3" key="1">
    <citation type="journal article" date="2016" name="Nat. Commun.">
        <title>Extremotolerant tardigrade genome and improved radiotolerance of human cultured cells by tardigrade-unique protein.</title>
        <authorList>
            <person name="Hashimoto T."/>
            <person name="Horikawa D.D."/>
            <person name="Saito Y."/>
            <person name="Kuwahara H."/>
            <person name="Kozuka-Hata H."/>
            <person name="Shin-I T."/>
            <person name="Minakuchi Y."/>
            <person name="Ohishi K."/>
            <person name="Motoyama A."/>
            <person name="Aizu T."/>
            <person name="Enomoto A."/>
            <person name="Kondo K."/>
            <person name="Tanaka S."/>
            <person name="Hara Y."/>
            <person name="Koshikawa S."/>
            <person name="Sagara H."/>
            <person name="Miura T."/>
            <person name="Yokobori S."/>
            <person name="Miyagawa K."/>
            <person name="Suzuki Y."/>
            <person name="Kubo T."/>
            <person name="Oyama M."/>
            <person name="Kohara Y."/>
            <person name="Fujiyama A."/>
            <person name="Arakawa K."/>
            <person name="Katayama T."/>
            <person name="Toyoda A."/>
            <person name="Kunieda T."/>
        </authorList>
    </citation>
    <scope>NUCLEOTIDE SEQUENCE [LARGE SCALE GENOMIC DNA]</scope>
    <source>
        <strain evidence="2 3">YOKOZUNA-1</strain>
    </source>
</reference>